<evidence type="ECO:0000313" key="4">
    <source>
        <dbReference type="Proteomes" id="UP000614609"/>
    </source>
</evidence>
<dbReference type="Proteomes" id="UP000765891">
    <property type="component" value="Unassembled WGS sequence"/>
</dbReference>
<protein>
    <submittedName>
        <fullName evidence="3">Putative membrane protein YhdT</fullName>
    </submittedName>
</protein>
<dbReference type="RefSeq" id="WP_188869082.1">
    <property type="nucleotide sequence ID" value="NZ_BMOO01000001.1"/>
</dbReference>
<feature type="transmembrane region" description="Helical" evidence="1">
    <location>
        <begin position="69"/>
        <end position="89"/>
    </location>
</feature>
<proteinExistence type="predicted"/>
<keyword evidence="1" id="KW-1133">Transmembrane helix</keyword>
<reference evidence="2" key="2">
    <citation type="submission" date="2020-09" db="EMBL/GenBank/DDBJ databases">
        <authorList>
            <person name="Sun Q."/>
            <person name="Ohkuma M."/>
        </authorList>
    </citation>
    <scope>NUCLEOTIDE SEQUENCE</scope>
    <source>
        <strain evidence="2">JCM 16108</strain>
    </source>
</reference>
<feature type="transmembrane region" description="Helical" evidence="1">
    <location>
        <begin position="38"/>
        <end position="63"/>
    </location>
</feature>
<keyword evidence="4" id="KW-1185">Reference proteome</keyword>
<sequence length="103" mass="10972">MEWPLLFVTSTTGAVLMTAFALYIWLDAGFDRHERATSVLFTLATLVFWVTSAGGDPMLGIATPEWTEIGGVTLEILFVGLGLTVRYAAGRFGLAAEGASEGV</sequence>
<feature type="transmembrane region" description="Helical" evidence="1">
    <location>
        <begin position="6"/>
        <end position="26"/>
    </location>
</feature>
<gene>
    <name evidence="2" type="ORF">GCM10009017_01590</name>
    <name evidence="3" type="ORF">J2752_000700</name>
</gene>
<keyword evidence="1" id="KW-0812">Transmembrane</keyword>
<evidence type="ECO:0000313" key="2">
    <source>
        <dbReference type="EMBL" id="GGM54978.1"/>
    </source>
</evidence>
<organism evidence="2 4">
    <name type="scientific">Halarchaeum rubridurum</name>
    <dbReference type="NCBI Taxonomy" id="489911"/>
    <lineage>
        <taxon>Archaea</taxon>
        <taxon>Methanobacteriati</taxon>
        <taxon>Methanobacteriota</taxon>
        <taxon>Stenosarchaea group</taxon>
        <taxon>Halobacteria</taxon>
        <taxon>Halobacteriales</taxon>
        <taxon>Halobacteriaceae</taxon>
    </lineage>
</organism>
<accession>A0A830FSV5</accession>
<reference evidence="2" key="1">
    <citation type="journal article" date="2014" name="Int. J. Syst. Evol. Microbiol.">
        <title>Complete genome sequence of Corynebacterium casei LMG S-19264T (=DSM 44701T), isolated from a smear-ripened cheese.</title>
        <authorList>
            <consortium name="US DOE Joint Genome Institute (JGI-PGF)"/>
            <person name="Walter F."/>
            <person name="Albersmeier A."/>
            <person name="Kalinowski J."/>
            <person name="Ruckert C."/>
        </authorList>
    </citation>
    <scope>NUCLEOTIDE SEQUENCE</scope>
    <source>
        <strain evidence="2">JCM 16108</strain>
    </source>
</reference>
<name>A0A830FSV5_9EURY</name>
<dbReference type="Proteomes" id="UP000614609">
    <property type="component" value="Unassembled WGS sequence"/>
</dbReference>
<dbReference type="AlphaFoldDB" id="A0A830FSV5"/>
<evidence type="ECO:0000256" key="1">
    <source>
        <dbReference type="SAM" id="Phobius"/>
    </source>
</evidence>
<reference evidence="3" key="3">
    <citation type="submission" date="2021-03" db="EMBL/GenBank/DDBJ databases">
        <title>Genomic Encyclopedia of Type Strains, Phase IV (KMG-IV): sequencing the most valuable type-strain genomes for metagenomic binning, comparative biology and taxonomic classification.</title>
        <authorList>
            <person name="Goeker M."/>
        </authorList>
    </citation>
    <scope>NUCLEOTIDE SEQUENCE</scope>
    <source>
        <strain evidence="3">DSM 22443</strain>
    </source>
</reference>
<evidence type="ECO:0000313" key="3">
    <source>
        <dbReference type="EMBL" id="MBP1953819.1"/>
    </source>
</evidence>
<dbReference type="EMBL" id="JAGGKO010000001">
    <property type="protein sequence ID" value="MBP1953819.1"/>
    <property type="molecule type" value="Genomic_DNA"/>
</dbReference>
<dbReference type="EMBL" id="BMOO01000001">
    <property type="protein sequence ID" value="GGM54978.1"/>
    <property type="molecule type" value="Genomic_DNA"/>
</dbReference>
<keyword evidence="1" id="KW-0472">Membrane</keyword>
<comment type="caution">
    <text evidence="2">The sequence shown here is derived from an EMBL/GenBank/DDBJ whole genome shotgun (WGS) entry which is preliminary data.</text>
</comment>